<reference evidence="4 5" key="1">
    <citation type="submission" date="2019-10" db="EMBL/GenBank/DDBJ databases">
        <title>Vibrio sp. nov., isolated from Coralline algae surface.</title>
        <authorList>
            <person name="Geng Y."/>
            <person name="Zhang X."/>
        </authorList>
    </citation>
    <scope>NUCLEOTIDE SEQUENCE [LARGE SCALE GENOMIC DNA]</scope>
    <source>
        <strain evidence="4 5">SM1977</strain>
    </source>
</reference>
<evidence type="ECO:0000313" key="4">
    <source>
        <dbReference type="EMBL" id="QGA64682.1"/>
    </source>
</evidence>
<dbReference type="InterPro" id="IPR036388">
    <property type="entry name" value="WH-like_DNA-bd_sf"/>
</dbReference>
<dbReference type="GO" id="GO:0000160">
    <property type="term" value="P:phosphorelay signal transduction system"/>
    <property type="evidence" value="ECO:0007669"/>
    <property type="project" value="InterPro"/>
</dbReference>
<protein>
    <recommendedName>
        <fullName evidence="3">OmpR/PhoB-type domain-containing protein</fullName>
    </recommendedName>
</protein>
<dbReference type="Pfam" id="PF00486">
    <property type="entry name" value="Trans_reg_C"/>
    <property type="match status" value="1"/>
</dbReference>
<evidence type="ECO:0000256" key="1">
    <source>
        <dbReference type="ARBA" id="ARBA00023125"/>
    </source>
</evidence>
<keyword evidence="5" id="KW-1185">Reference proteome</keyword>
<dbReference type="Gene3D" id="1.10.10.10">
    <property type="entry name" value="Winged helix-like DNA-binding domain superfamily/Winged helix DNA-binding domain"/>
    <property type="match status" value="1"/>
</dbReference>
<keyword evidence="1 2" id="KW-0238">DNA-binding</keyword>
<dbReference type="GO" id="GO:0006355">
    <property type="term" value="P:regulation of DNA-templated transcription"/>
    <property type="evidence" value="ECO:0007669"/>
    <property type="project" value="InterPro"/>
</dbReference>
<evidence type="ECO:0000313" key="5">
    <source>
        <dbReference type="Proteomes" id="UP000348942"/>
    </source>
</evidence>
<dbReference type="InterPro" id="IPR001867">
    <property type="entry name" value="OmpR/PhoB-type_DNA-bd"/>
</dbReference>
<dbReference type="EMBL" id="CP045699">
    <property type="protein sequence ID" value="QGA64682.1"/>
    <property type="molecule type" value="Genomic_DNA"/>
</dbReference>
<feature type="DNA-binding region" description="OmpR/PhoB-type" evidence="2">
    <location>
        <begin position="1"/>
        <end position="49"/>
    </location>
</feature>
<dbReference type="SUPFAM" id="SSF46894">
    <property type="entry name" value="C-terminal effector domain of the bipartite response regulators"/>
    <property type="match status" value="1"/>
</dbReference>
<dbReference type="InterPro" id="IPR016032">
    <property type="entry name" value="Sig_transdc_resp-reg_C-effctor"/>
</dbReference>
<proteinExistence type="predicted"/>
<dbReference type="GO" id="GO:0003677">
    <property type="term" value="F:DNA binding"/>
    <property type="evidence" value="ECO:0007669"/>
    <property type="project" value="UniProtKB-UniRule"/>
</dbReference>
<dbReference type="PROSITE" id="PS51755">
    <property type="entry name" value="OMPR_PHOB"/>
    <property type="match status" value="1"/>
</dbReference>
<feature type="domain" description="OmpR/PhoB-type" evidence="3">
    <location>
        <begin position="1"/>
        <end position="49"/>
    </location>
</feature>
<gene>
    <name evidence="4" type="ORF">GFB47_04235</name>
</gene>
<name>A0A5Q0TBY6_9VIBR</name>
<organism evidence="4 5">
    <name type="scientific">Vibrio algicola</name>
    <dbReference type="NCBI Taxonomy" id="2662262"/>
    <lineage>
        <taxon>Bacteria</taxon>
        <taxon>Pseudomonadati</taxon>
        <taxon>Pseudomonadota</taxon>
        <taxon>Gammaproteobacteria</taxon>
        <taxon>Vibrionales</taxon>
        <taxon>Vibrionaceae</taxon>
        <taxon>Vibrio</taxon>
    </lineage>
</organism>
<evidence type="ECO:0000259" key="3">
    <source>
        <dbReference type="PROSITE" id="PS51755"/>
    </source>
</evidence>
<sequence length="51" mass="5921">MDQIYPDSRIVTDRTIDSHIKNLRKKLTDINPDTDCIKSIYGMGYKFEISA</sequence>
<evidence type="ECO:0000256" key="2">
    <source>
        <dbReference type="PROSITE-ProRule" id="PRU01091"/>
    </source>
</evidence>
<dbReference type="Proteomes" id="UP000348942">
    <property type="component" value="Chromosome 1"/>
</dbReference>
<dbReference type="CDD" id="cd00383">
    <property type="entry name" value="trans_reg_C"/>
    <property type="match status" value="1"/>
</dbReference>
<accession>A0A5Q0TBY6</accession>
<dbReference type="AlphaFoldDB" id="A0A5Q0TBY6"/>